<dbReference type="Pfam" id="PF00581">
    <property type="entry name" value="Rhodanese"/>
    <property type="match status" value="2"/>
</dbReference>
<dbReference type="InterPro" id="IPR036873">
    <property type="entry name" value="Rhodanese-like_dom_sf"/>
</dbReference>
<dbReference type="EMBL" id="LPVY01000021">
    <property type="protein sequence ID" value="KZB62094.1"/>
    <property type="molecule type" value="Genomic_DNA"/>
</dbReference>
<comment type="caution">
    <text evidence="4">The sequence shown here is derived from an EMBL/GenBank/DDBJ whole genome shotgun (WGS) entry which is preliminary data.</text>
</comment>
<dbReference type="SUPFAM" id="SSF52821">
    <property type="entry name" value="Rhodanese/Cell cycle control phosphatase"/>
    <property type="match status" value="2"/>
</dbReference>
<gene>
    <name evidence="4" type="ORF">AUP42_03800</name>
</gene>
<keyword evidence="2" id="KW-0732">Signal</keyword>
<dbReference type="PANTHER" id="PTHR43855:SF1">
    <property type="entry name" value="THIOSULFATE SULFURTRANSFERASE"/>
    <property type="match status" value="1"/>
</dbReference>
<dbReference type="GO" id="GO:0016740">
    <property type="term" value="F:transferase activity"/>
    <property type="evidence" value="ECO:0007669"/>
    <property type="project" value="UniProtKB-KW"/>
</dbReference>
<dbReference type="PANTHER" id="PTHR43855">
    <property type="entry name" value="THIOSULFATE SULFURTRANSFERASE"/>
    <property type="match status" value="1"/>
</dbReference>
<evidence type="ECO:0000259" key="3">
    <source>
        <dbReference type="PROSITE" id="PS50206"/>
    </source>
</evidence>
<feature type="signal peptide" evidence="2">
    <location>
        <begin position="1"/>
        <end position="21"/>
    </location>
</feature>
<sequence length="307" mass="32289">MRSLILSAVAAVAIVFGGAAAQAERLTEKPLVDAAWLSDNLENPSLVVVDIRSLTKEGSPYDAGHIPGAVFAPYGKFGWRAKVGDVVGQLPPVDVISARIGSLGIDNDKQVVVVPAGQNSSDFGSATRVYWTFKVLGHDAVTILDGGQRAWEAAGKPVSNEAVAPQTVAFNANFRPELLATADDVAKARENGVALVDARPVSQYKGESKSGVVARAGAIPGAVNISQSEFYNDQQGAFVASDVIEGLVENAGVAKDGAEITYCNTGHWASVAWFGLSEVMGNKNTRMYDGSMTEWAADPSREVVIPE</sequence>
<dbReference type="AlphaFoldDB" id="A0A154L2A1"/>
<evidence type="ECO:0000313" key="4">
    <source>
        <dbReference type="EMBL" id="KZB62094.1"/>
    </source>
</evidence>
<keyword evidence="4" id="KW-0808">Transferase</keyword>
<dbReference type="OrthoDB" id="9781034at2"/>
<dbReference type="InterPro" id="IPR001763">
    <property type="entry name" value="Rhodanese-like_dom"/>
</dbReference>
<feature type="chain" id="PRO_5007596766" evidence="2">
    <location>
        <begin position="22"/>
        <end position="307"/>
    </location>
</feature>
<dbReference type="InterPro" id="IPR051126">
    <property type="entry name" value="Thiosulfate_sulfurtransferase"/>
</dbReference>
<dbReference type="RefSeq" id="WP_062952673.1">
    <property type="nucleotide sequence ID" value="NZ_LPVY01000021.1"/>
</dbReference>
<proteinExistence type="predicted"/>
<dbReference type="CDD" id="cd01448">
    <property type="entry name" value="TST_Repeat_1"/>
    <property type="match status" value="1"/>
</dbReference>
<protein>
    <submittedName>
        <fullName evidence="4">Sulfurtransferase</fullName>
    </submittedName>
</protein>
<keyword evidence="1" id="KW-0677">Repeat</keyword>
<evidence type="ECO:0000256" key="1">
    <source>
        <dbReference type="ARBA" id="ARBA00022737"/>
    </source>
</evidence>
<dbReference type="SMART" id="SM00450">
    <property type="entry name" value="RHOD"/>
    <property type="match status" value="2"/>
</dbReference>
<accession>A0A154L2A1</accession>
<reference evidence="4 5" key="1">
    <citation type="submission" date="2015-12" db="EMBL/GenBank/DDBJ databases">
        <title>Genome sequence of Thalassospira lucentensis MCCC 1A02072.</title>
        <authorList>
            <person name="Lu L."/>
            <person name="Lai Q."/>
            <person name="Shao Z."/>
            <person name="Qian P."/>
        </authorList>
    </citation>
    <scope>NUCLEOTIDE SEQUENCE [LARGE SCALE GENOMIC DNA]</scope>
    <source>
        <strain evidence="4 5">MCCC 1A02072</strain>
    </source>
</reference>
<dbReference type="PROSITE" id="PS50206">
    <property type="entry name" value="RHODANESE_3"/>
    <property type="match status" value="2"/>
</dbReference>
<evidence type="ECO:0000256" key="2">
    <source>
        <dbReference type="SAM" id="SignalP"/>
    </source>
</evidence>
<dbReference type="Gene3D" id="3.40.250.10">
    <property type="entry name" value="Rhodanese-like domain"/>
    <property type="match status" value="2"/>
</dbReference>
<organism evidence="4 5">
    <name type="scientific">Thalassospira lucentensis</name>
    <dbReference type="NCBI Taxonomy" id="168935"/>
    <lineage>
        <taxon>Bacteria</taxon>
        <taxon>Pseudomonadati</taxon>
        <taxon>Pseudomonadota</taxon>
        <taxon>Alphaproteobacteria</taxon>
        <taxon>Rhodospirillales</taxon>
        <taxon>Thalassospiraceae</taxon>
        <taxon>Thalassospira</taxon>
    </lineage>
</organism>
<feature type="domain" description="Rhodanese" evidence="3">
    <location>
        <begin position="42"/>
        <end position="160"/>
    </location>
</feature>
<name>A0A154L2A1_9PROT</name>
<evidence type="ECO:0000313" key="5">
    <source>
        <dbReference type="Proteomes" id="UP000076335"/>
    </source>
</evidence>
<dbReference type="Proteomes" id="UP000076335">
    <property type="component" value="Unassembled WGS sequence"/>
</dbReference>
<feature type="domain" description="Rhodanese" evidence="3">
    <location>
        <begin position="189"/>
        <end position="304"/>
    </location>
</feature>